<dbReference type="EC" id="3.1.1.31" evidence="2"/>
<dbReference type="PANTHER" id="PTHR30344:SF1">
    <property type="entry name" value="6-PHOSPHOGLUCONOLACTONASE"/>
    <property type="match status" value="1"/>
</dbReference>
<dbReference type="OrthoDB" id="9790815at2"/>
<dbReference type="Gene3D" id="2.130.10.10">
    <property type="entry name" value="YVTN repeat-like/Quinoprotein amine dehydrogenase"/>
    <property type="match status" value="1"/>
</dbReference>
<keyword evidence="2" id="KW-0378">Hydrolase</keyword>
<dbReference type="GO" id="GO:0017057">
    <property type="term" value="F:6-phosphogluconolactonase activity"/>
    <property type="evidence" value="ECO:0007669"/>
    <property type="project" value="UniProtKB-EC"/>
</dbReference>
<dbReference type="Proteomes" id="UP001139722">
    <property type="component" value="Unassembled WGS sequence"/>
</dbReference>
<dbReference type="EMBL" id="JAMZDY010000001">
    <property type="protein sequence ID" value="MCP2372582.1"/>
    <property type="molecule type" value="Genomic_DNA"/>
</dbReference>
<dbReference type="SUPFAM" id="SSF51004">
    <property type="entry name" value="C-terminal (heme d1) domain of cytochrome cd1-nitrite reductase"/>
    <property type="match status" value="1"/>
</dbReference>
<gene>
    <name evidence="2" type="ORF">BJ978_003258</name>
</gene>
<dbReference type="Pfam" id="PF10282">
    <property type="entry name" value="Lactonase"/>
    <property type="match status" value="1"/>
</dbReference>
<name>A0A9X2KG85_9MICO</name>
<proteinExistence type="inferred from homology"/>
<evidence type="ECO:0000256" key="1">
    <source>
        <dbReference type="ARBA" id="ARBA00005564"/>
    </source>
</evidence>
<sequence length="345" mass="35069">MGDGTRFWVGASTVGALGSAAGGIRPLDIAPDGAFELGDPVDVGENPMYLAVSPAGVLGVVHELAEGRLSTWSIDGDALTPAAPAGATGAGDPCHLAFDATGDWAFAANYSGAQVSAHRMRTDAATDVVLSAAFTGSGPDASRQESPHPHQVVLDRARSRLLVPDLGSDRIRVIGLDALPDALGRAAGDAGDLVVHAGAGPRHLVIAGDLAVVANELDRTASVFDLVDGSEVASFPVDERVASRGMGLSAIRLTAAGTVLVGDRDADALVALRLDVASRTLERVASLPTGGRHPRDLHVTHDERHALVADQASDSIAVISLDAGVPTAVVATISTPAPACLARMP</sequence>
<reference evidence="2" key="1">
    <citation type="submission" date="2022-06" db="EMBL/GenBank/DDBJ databases">
        <title>Sequencing the genomes of 1000 actinobacteria strains.</title>
        <authorList>
            <person name="Klenk H.-P."/>
        </authorList>
    </citation>
    <scope>NUCLEOTIDE SEQUENCE</scope>
    <source>
        <strain evidence="2">DSM 22016</strain>
    </source>
</reference>
<dbReference type="InterPro" id="IPR015943">
    <property type="entry name" value="WD40/YVTN_repeat-like_dom_sf"/>
</dbReference>
<accession>A0A9X2KG85</accession>
<dbReference type="InterPro" id="IPR011048">
    <property type="entry name" value="Haem_d1_sf"/>
</dbReference>
<evidence type="ECO:0000313" key="2">
    <source>
        <dbReference type="EMBL" id="MCP2372582.1"/>
    </source>
</evidence>
<evidence type="ECO:0000313" key="3">
    <source>
        <dbReference type="Proteomes" id="UP001139722"/>
    </source>
</evidence>
<dbReference type="InterPro" id="IPR050282">
    <property type="entry name" value="Cycloisomerase_2"/>
</dbReference>
<dbReference type="AlphaFoldDB" id="A0A9X2KG85"/>
<dbReference type="InterPro" id="IPR019405">
    <property type="entry name" value="Lactonase_7-beta_prop"/>
</dbReference>
<dbReference type="RefSeq" id="WP_156997354.1">
    <property type="nucleotide sequence ID" value="NZ_BAAANU010000005.1"/>
</dbReference>
<keyword evidence="3" id="KW-1185">Reference proteome</keyword>
<dbReference type="PANTHER" id="PTHR30344">
    <property type="entry name" value="6-PHOSPHOGLUCONOLACTONASE-RELATED"/>
    <property type="match status" value="1"/>
</dbReference>
<comment type="caution">
    <text evidence="2">The sequence shown here is derived from an EMBL/GenBank/DDBJ whole genome shotgun (WGS) entry which is preliminary data.</text>
</comment>
<organism evidence="2 3">
    <name type="scientific">Agromyces terreus</name>
    <dbReference type="NCBI Taxonomy" id="424795"/>
    <lineage>
        <taxon>Bacteria</taxon>
        <taxon>Bacillati</taxon>
        <taxon>Actinomycetota</taxon>
        <taxon>Actinomycetes</taxon>
        <taxon>Micrococcales</taxon>
        <taxon>Microbacteriaceae</taxon>
        <taxon>Agromyces</taxon>
    </lineage>
</organism>
<comment type="similarity">
    <text evidence="1">Belongs to the cycloisomerase 2 family.</text>
</comment>
<protein>
    <submittedName>
        <fullName evidence="2">6-phosphogluconolactonase</fullName>
        <ecNumber evidence="2">3.1.1.31</ecNumber>
    </submittedName>
</protein>